<dbReference type="GO" id="GO:0005952">
    <property type="term" value="C:cAMP-dependent protein kinase complex"/>
    <property type="evidence" value="ECO:0007669"/>
    <property type="project" value="InterPro"/>
</dbReference>
<dbReference type="Gene3D" id="2.60.120.10">
    <property type="entry name" value="Jelly Rolls"/>
    <property type="match status" value="1"/>
</dbReference>
<name>A0A371XH21_9HYPH</name>
<keyword evidence="3" id="KW-1185">Reference proteome</keyword>
<organism evidence="2 3">
    <name type="scientific">Mesorhizobium denitrificans</name>
    <dbReference type="NCBI Taxonomy" id="2294114"/>
    <lineage>
        <taxon>Bacteria</taxon>
        <taxon>Pseudomonadati</taxon>
        <taxon>Pseudomonadota</taxon>
        <taxon>Alphaproteobacteria</taxon>
        <taxon>Hyphomicrobiales</taxon>
        <taxon>Phyllobacteriaceae</taxon>
        <taxon>Mesorhizobium</taxon>
    </lineage>
</organism>
<accession>A0A371XH21</accession>
<dbReference type="SUPFAM" id="SSF51206">
    <property type="entry name" value="cAMP-binding domain-like"/>
    <property type="match status" value="1"/>
</dbReference>
<evidence type="ECO:0000313" key="2">
    <source>
        <dbReference type="EMBL" id="RFC68520.1"/>
    </source>
</evidence>
<dbReference type="PANTHER" id="PTHR11635">
    <property type="entry name" value="CAMP-DEPENDENT PROTEIN KINASE REGULATORY CHAIN"/>
    <property type="match status" value="1"/>
</dbReference>
<dbReference type="GO" id="GO:0005829">
    <property type="term" value="C:cytosol"/>
    <property type="evidence" value="ECO:0007669"/>
    <property type="project" value="TreeGrafter"/>
</dbReference>
<dbReference type="InterPro" id="IPR000595">
    <property type="entry name" value="cNMP-bd_dom"/>
</dbReference>
<dbReference type="InterPro" id="IPR050503">
    <property type="entry name" value="cAMP-dep_PK_reg_su-like"/>
</dbReference>
<dbReference type="RefSeq" id="WP_116622955.1">
    <property type="nucleotide sequence ID" value="NZ_QURN01000004.1"/>
</dbReference>
<dbReference type="Pfam" id="PF00027">
    <property type="entry name" value="cNMP_binding"/>
    <property type="match status" value="1"/>
</dbReference>
<dbReference type="Proteomes" id="UP000262379">
    <property type="component" value="Unassembled WGS sequence"/>
</dbReference>
<dbReference type="PROSITE" id="PS50042">
    <property type="entry name" value="CNMP_BINDING_3"/>
    <property type="match status" value="1"/>
</dbReference>
<sequence length="151" mass="16926">MALDDDIRLLSGVALFESLADEHLRLLAFGAEKMSLRAGETLYIEGEPALCAYVVMSGRIEIYRERETEKIKLADAGPGTVLGELAVIAPTRRLSSAMAAVESRVMTIDRKSFRRILEEYPELPELIRRRLAREFQAMVERLDALSSKLGE</sequence>
<dbReference type="SMART" id="SM00100">
    <property type="entry name" value="cNMP"/>
    <property type="match status" value="1"/>
</dbReference>
<evidence type="ECO:0000259" key="1">
    <source>
        <dbReference type="PROSITE" id="PS50042"/>
    </source>
</evidence>
<dbReference type="AlphaFoldDB" id="A0A371XH21"/>
<gene>
    <name evidence="2" type="ORF">DY251_06005</name>
</gene>
<feature type="domain" description="Cyclic nucleotide-binding" evidence="1">
    <location>
        <begin position="15"/>
        <end position="134"/>
    </location>
</feature>
<comment type="caution">
    <text evidence="2">The sequence shown here is derived from an EMBL/GenBank/DDBJ whole genome shotgun (WGS) entry which is preliminary data.</text>
</comment>
<proteinExistence type="predicted"/>
<protein>
    <submittedName>
        <fullName evidence="2">Cyclic nucleotide-binding domain-containing protein</fullName>
    </submittedName>
</protein>
<dbReference type="InterPro" id="IPR014710">
    <property type="entry name" value="RmlC-like_jellyroll"/>
</dbReference>
<evidence type="ECO:0000313" key="3">
    <source>
        <dbReference type="Proteomes" id="UP000262379"/>
    </source>
</evidence>
<dbReference type="EMBL" id="QURN01000004">
    <property type="protein sequence ID" value="RFC68520.1"/>
    <property type="molecule type" value="Genomic_DNA"/>
</dbReference>
<dbReference type="CDD" id="cd00038">
    <property type="entry name" value="CAP_ED"/>
    <property type="match status" value="1"/>
</dbReference>
<dbReference type="PANTHER" id="PTHR11635:SF152">
    <property type="entry name" value="CAMP-DEPENDENT PROTEIN KINASE TYPE I REGULATORY SUBUNIT-RELATED"/>
    <property type="match status" value="1"/>
</dbReference>
<reference evidence="3" key="1">
    <citation type="submission" date="2018-08" db="EMBL/GenBank/DDBJ databases">
        <authorList>
            <person name="Im W.T."/>
        </authorList>
    </citation>
    <scope>NUCLEOTIDE SEQUENCE [LARGE SCALE GENOMIC DNA]</scope>
    <source>
        <strain evidence="3">LA-28</strain>
    </source>
</reference>
<dbReference type="InterPro" id="IPR018490">
    <property type="entry name" value="cNMP-bd_dom_sf"/>
</dbReference>